<sequence length="432" mass="48794">MGSPLSQESLSFASLEQLGSPVPEGLKKATKKVNNKSPDGPEPKDLGMLRIEGLKDEVVVESELEIGKDDYTISTEGNYPEITFFERIQEWIDRSLGKTVLVRLFGKKKYWLQSFGRLSTSFMGFNLEIPGEYEGLPVICYECGCYGHTKKSCPKQQENEKKVGLTELTVVPTIDTVTATIVGSTKDSISLYRPWMQAPTYRRRPNILEKSIMKGKQDQPLVKEMNKSRFQILEDNEKESRRKILKGSNSEGLVKDSYEGKINGGSITKANGKESQSTLEKDQSNEVVVGEKLNHTTGIIDDNNILVGHSIASSSNDPMLAMKRVGTSMYEITKRGFKLWKKQGFAKSSGSLLSEWIESVTRQLDNLDNSDSNVIHAIQDLLHRDWDISIRHVYRERDRMTDYLAKTAEGMVISFYSWSQPPNFALNVFYED</sequence>
<evidence type="ECO:0000256" key="2">
    <source>
        <dbReference type="SAM" id="MobiDB-lite"/>
    </source>
</evidence>
<keyword evidence="1" id="KW-0863">Zinc-finger</keyword>
<accession>A0A7J9KV14</accession>
<feature type="non-terminal residue" evidence="4">
    <location>
        <position position="432"/>
    </location>
</feature>
<dbReference type="PROSITE" id="PS50158">
    <property type="entry name" value="ZF_CCHC"/>
    <property type="match status" value="1"/>
</dbReference>
<dbReference type="GO" id="GO:0003676">
    <property type="term" value="F:nucleic acid binding"/>
    <property type="evidence" value="ECO:0007669"/>
    <property type="project" value="InterPro"/>
</dbReference>
<keyword evidence="5" id="KW-1185">Reference proteome</keyword>
<dbReference type="AlphaFoldDB" id="A0A7J9KV14"/>
<dbReference type="OrthoDB" id="1002069at2759"/>
<evidence type="ECO:0000256" key="1">
    <source>
        <dbReference type="PROSITE-ProRule" id="PRU00047"/>
    </source>
</evidence>
<dbReference type="EMBL" id="JABFAF010000002">
    <property type="protein sequence ID" value="MBA0850287.1"/>
    <property type="molecule type" value="Genomic_DNA"/>
</dbReference>
<keyword evidence="1" id="KW-0479">Metal-binding</keyword>
<dbReference type="GO" id="GO:0008270">
    <property type="term" value="F:zinc ion binding"/>
    <property type="evidence" value="ECO:0007669"/>
    <property type="project" value="UniProtKB-KW"/>
</dbReference>
<evidence type="ECO:0000313" key="5">
    <source>
        <dbReference type="Proteomes" id="UP000593576"/>
    </source>
</evidence>
<feature type="domain" description="CCHC-type" evidence="3">
    <location>
        <begin position="140"/>
        <end position="155"/>
    </location>
</feature>
<gene>
    <name evidence="4" type="ORF">Goshw_027874</name>
</gene>
<proteinExistence type="predicted"/>
<dbReference type="Proteomes" id="UP000593576">
    <property type="component" value="Unassembled WGS sequence"/>
</dbReference>
<reference evidence="4 5" key="1">
    <citation type="journal article" date="2019" name="Genome Biol. Evol.">
        <title>Insights into the evolution of the New World diploid cottons (Gossypium, subgenus Houzingenia) based on genome sequencing.</title>
        <authorList>
            <person name="Grover C.E."/>
            <person name="Arick M.A. 2nd"/>
            <person name="Thrash A."/>
            <person name="Conover J.L."/>
            <person name="Sanders W.S."/>
            <person name="Peterson D.G."/>
            <person name="Frelichowski J.E."/>
            <person name="Scheffler J.A."/>
            <person name="Scheffler B.E."/>
            <person name="Wendel J.F."/>
        </authorList>
    </citation>
    <scope>NUCLEOTIDE SEQUENCE [LARGE SCALE GENOMIC DNA]</scope>
    <source>
        <strain evidence="4">1</strain>
        <tissue evidence="4">Leaf</tissue>
    </source>
</reference>
<feature type="region of interest" description="Disordered" evidence="2">
    <location>
        <begin position="14"/>
        <end position="47"/>
    </location>
</feature>
<dbReference type="InterPro" id="IPR001878">
    <property type="entry name" value="Znf_CCHC"/>
</dbReference>
<name>A0A7J9KV14_GOSSC</name>
<organism evidence="4 5">
    <name type="scientific">Gossypium schwendimanii</name>
    <name type="common">Cotton</name>
    <dbReference type="NCBI Taxonomy" id="34291"/>
    <lineage>
        <taxon>Eukaryota</taxon>
        <taxon>Viridiplantae</taxon>
        <taxon>Streptophyta</taxon>
        <taxon>Embryophyta</taxon>
        <taxon>Tracheophyta</taxon>
        <taxon>Spermatophyta</taxon>
        <taxon>Magnoliopsida</taxon>
        <taxon>eudicotyledons</taxon>
        <taxon>Gunneridae</taxon>
        <taxon>Pentapetalae</taxon>
        <taxon>rosids</taxon>
        <taxon>malvids</taxon>
        <taxon>Malvales</taxon>
        <taxon>Malvaceae</taxon>
        <taxon>Malvoideae</taxon>
        <taxon>Gossypium</taxon>
    </lineage>
</organism>
<protein>
    <recommendedName>
        <fullName evidence="3">CCHC-type domain-containing protein</fullName>
    </recommendedName>
</protein>
<keyword evidence="1" id="KW-0862">Zinc</keyword>
<comment type="caution">
    <text evidence="4">The sequence shown here is derived from an EMBL/GenBank/DDBJ whole genome shotgun (WGS) entry which is preliminary data.</text>
</comment>
<dbReference type="InterPro" id="IPR036875">
    <property type="entry name" value="Znf_CCHC_sf"/>
</dbReference>
<evidence type="ECO:0000259" key="3">
    <source>
        <dbReference type="PROSITE" id="PS50158"/>
    </source>
</evidence>
<evidence type="ECO:0000313" key="4">
    <source>
        <dbReference type="EMBL" id="MBA0850287.1"/>
    </source>
</evidence>
<dbReference type="SUPFAM" id="SSF57756">
    <property type="entry name" value="Retrovirus zinc finger-like domains"/>
    <property type="match status" value="1"/>
</dbReference>